<sequence>MNIKGFLKTAVLPAALLAMTVTSAAADEKIFTVINHTDSVIRVWGKSNDYKFGRINTKTIADCTCNALYNKDCFDKKGGKAKIKLALESKNGKDLYSGDTCTKLYVDPGTFIDVTYDTDGRHIRCAIIDKYEIRQPIPSFEEADVNKDGKIDEQEAEAIQLKANFKDFDDDLNRELNPKEFDRAIDKINIFRGVPF</sequence>
<dbReference type="Proteomes" id="UP000002601">
    <property type="component" value="Chromosome"/>
</dbReference>
<keyword evidence="1" id="KW-0732">Signal</keyword>
<accession>C6BZM0</accession>
<gene>
    <name evidence="2" type="ordered locus">Desal_0861</name>
</gene>
<dbReference type="AlphaFoldDB" id="C6BZM0"/>
<evidence type="ECO:0000313" key="2">
    <source>
        <dbReference type="EMBL" id="ACS78927.1"/>
    </source>
</evidence>
<protein>
    <recommendedName>
        <fullName evidence="4">EF hand</fullName>
    </recommendedName>
</protein>
<dbReference type="InterPro" id="IPR011992">
    <property type="entry name" value="EF-hand-dom_pair"/>
</dbReference>
<organism evidence="2 3">
    <name type="scientific">Maridesulfovibrio salexigens (strain ATCC 14822 / DSM 2638 / NCIMB 8403 / VKM B-1763)</name>
    <name type="common">Desulfovibrio salexigens</name>
    <dbReference type="NCBI Taxonomy" id="526222"/>
    <lineage>
        <taxon>Bacteria</taxon>
        <taxon>Pseudomonadati</taxon>
        <taxon>Thermodesulfobacteriota</taxon>
        <taxon>Desulfovibrionia</taxon>
        <taxon>Desulfovibrionales</taxon>
        <taxon>Desulfovibrionaceae</taxon>
        <taxon>Maridesulfovibrio</taxon>
    </lineage>
</organism>
<reference evidence="2 3" key="1">
    <citation type="submission" date="2009-06" db="EMBL/GenBank/DDBJ databases">
        <title>Complete sequence of Desulfovibrio salexigens DSM 2638.</title>
        <authorList>
            <consortium name="US DOE Joint Genome Institute"/>
            <person name="Lucas S."/>
            <person name="Copeland A."/>
            <person name="Lapidus A."/>
            <person name="Glavina del Rio T."/>
            <person name="Tice H."/>
            <person name="Bruce D."/>
            <person name="Goodwin L."/>
            <person name="Pitluck S."/>
            <person name="Munk A.C."/>
            <person name="Brettin T."/>
            <person name="Detter J.C."/>
            <person name="Han C."/>
            <person name="Tapia R."/>
            <person name="Larimer F."/>
            <person name="Land M."/>
            <person name="Hauser L."/>
            <person name="Kyrpides N."/>
            <person name="Anderson I."/>
            <person name="Wall J.D."/>
            <person name="Arkin A.P."/>
            <person name="Dehal P."/>
            <person name="Chivian D."/>
            <person name="Giles B."/>
            <person name="Hazen T.C."/>
        </authorList>
    </citation>
    <scope>NUCLEOTIDE SEQUENCE [LARGE SCALE GENOMIC DNA]</scope>
    <source>
        <strain evidence="3">ATCC 14822 / DSM 2638 / NCIMB 8403 / VKM B-1763</strain>
    </source>
</reference>
<proteinExistence type="predicted"/>
<name>C6BZM0_MARSD</name>
<evidence type="ECO:0000313" key="3">
    <source>
        <dbReference type="Proteomes" id="UP000002601"/>
    </source>
</evidence>
<feature type="chain" id="PRO_5002962979" description="EF hand" evidence="1">
    <location>
        <begin position="27"/>
        <end position="196"/>
    </location>
</feature>
<evidence type="ECO:0008006" key="4">
    <source>
        <dbReference type="Google" id="ProtNLM"/>
    </source>
</evidence>
<dbReference type="SUPFAM" id="SSF47473">
    <property type="entry name" value="EF-hand"/>
    <property type="match status" value="1"/>
</dbReference>
<dbReference type="HOGENOM" id="CLU_1388292_0_0_7"/>
<dbReference type="eggNOG" id="ENOG503039E">
    <property type="taxonomic scope" value="Bacteria"/>
</dbReference>
<dbReference type="STRING" id="526222.Desal_0861"/>
<dbReference type="OrthoDB" id="5452278at2"/>
<dbReference type="EMBL" id="CP001649">
    <property type="protein sequence ID" value="ACS78927.1"/>
    <property type="molecule type" value="Genomic_DNA"/>
</dbReference>
<keyword evidence="3" id="KW-1185">Reference proteome</keyword>
<dbReference type="RefSeq" id="WP_015850746.1">
    <property type="nucleotide sequence ID" value="NC_012881.1"/>
</dbReference>
<dbReference type="KEGG" id="dsa:Desal_0861"/>
<feature type="signal peptide" evidence="1">
    <location>
        <begin position="1"/>
        <end position="26"/>
    </location>
</feature>
<evidence type="ECO:0000256" key="1">
    <source>
        <dbReference type="SAM" id="SignalP"/>
    </source>
</evidence>
<dbReference type="Gene3D" id="1.10.238.10">
    <property type="entry name" value="EF-hand"/>
    <property type="match status" value="1"/>
</dbReference>